<accession>A0A423T8P4</accession>
<reference evidence="2 3" key="2">
    <citation type="submission" date="2019-01" db="EMBL/GenBank/DDBJ databases">
        <title>The decoding of complex shrimp genome reveals the adaptation for benthos swimmer, frequently molting mechanism and breeding impact on genome.</title>
        <authorList>
            <person name="Sun Y."/>
            <person name="Gao Y."/>
            <person name="Yu Y."/>
        </authorList>
    </citation>
    <scope>NUCLEOTIDE SEQUENCE [LARGE SCALE GENOMIC DNA]</scope>
    <source>
        <tissue evidence="2">Muscle</tissue>
    </source>
</reference>
<dbReference type="Proteomes" id="UP000283509">
    <property type="component" value="Unassembled WGS sequence"/>
</dbReference>
<feature type="compositionally biased region" description="Basic and acidic residues" evidence="1">
    <location>
        <begin position="363"/>
        <end position="392"/>
    </location>
</feature>
<feature type="region of interest" description="Disordered" evidence="1">
    <location>
        <begin position="156"/>
        <end position="192"/>
    </location>
</feature>
<comment type="caution">
    <text evidence="2">The sequence shown here is derived from an EMBL/GenBank/DDBJ whole genome shotgun (WGS) entry which is preliminary data.</text>
</comment>
<reference evidence="2 3" key="1">
    <citation type="submission" date="2018-04" db="EMBL/GenBank/DDBJ databases">
        <authorList>
            <person name="Zhang X."/>
            <person name="Yuan J."/>
            <person name="Li F."/>
            <person name="Xiang J."/>
        </authorList>
    </citation>
    <scope>NUCLEOTIDE SEQUENCE [LARGE SCALE GENOMIC DNA]</scope>
    <source>
        <tissue evidence="2">Muscle</tissue>
    </source>
</reference>
<protein>
    <submittedName>
        <fullName evidence="2">Uncharacterized protein</fullName>
    </submittedName>
</protein>
<dbReference type="AlphaFoldDB" id="A0A423T8P4"/>
<organism evidence="2 3">
    <name type="scientific">Penaeus vannamei</name>
    <name type="common">Whiteleg shrimp</name>
    <name type="synonym">Litopenaeus vannamei</name>
    <dbReference type="NCBI Taxonomy" id="6689"/>
    <lineage>
        <taxon>Eukaryota</taxon>
        <taxon>Metazoa</taxon>
        <taxon>Ecdysozoa</taxon>
        <taxon>Arthropoda</taxon>
        <taxon>Crustacea</taxon>
        <taxon>Multicrustacea</taxon>
        <taxon>Malacostraca</taxon>
        <taxon>Eumalacostraca</taxon>
        <taxon>Eucarida</taxon>
        <taxon>Decapoda</taxon>
        <taxon>Dendrobranchiata</taxon>
        <taxon>Penaeoidea</taxon>
        <taxon>Penaeidae</taxon>
        <taxon>Penaeus</taxon>
    </lineage>
</organism>
<feature type="region of interest" description="Disordered" evidence="1">
    <location>
        <begin position="238"/>
        <end position="410"/>
    </location>
</feature>
<evidence type="ECO:0000256" key="1">
    <source>
        <dbReference type="SAM" id="MobiDB-lite"/>
    </source>
</evidence>
<evidence type="ECO:0000313" key="2">
    <source>
        <dbReference type="EMBL" id="ROT72792.1"/>
    </source>
</evidence>
<name>A0A423T8P4_PENVA</name>
<keyword evidence="3" id="KW-1185">Reference proteome</keyword>
<feature type="compositionally biased region" description="Polar residues" evidence="1">
    <location>
        <begin position="10"/>
        <end position="23"/>
    </location>
</feature>
<dbReference type="EMBL" id="QCYY01002112">
    <property type="protein sequence ID" value="ROT72792.1"/>
    <property type="molecule type" value="Genomic_DNA"/>
</dbReference>
<feature type="region of interest" description="Disordered" evidence="1">
    <location>
        <begin position="1"/>
        <end position="23"/>
    </location>
</feature>
<feature type="compositionally biased region" description="Basic and acidic residues" evidence="1">
    <location>
        <begin position="333"/>
        <end position="346"/>
    </location>
</feature>
<proteinExistence type="predicted"/>
<gene>
    <name evidence="2" type="ORF">C7M84_008802</name>
</gene>
<sequence length="410" mass="44591">MSELDAGIGNRSSAGRTRAVSTRFKSTGPLKDINTSKFNSYSDPGRLPLIYLPLPLPSLHPIPSLITPLHTTSSSFHSRRVTINTNHHQSPPTTNTCHDDRPSLSRFHFTLSHLNIINFQIKPLPSRPSNHIATGPIVSFTIYHCSQPTQASLHLQPLLDNPHPRRFPRSDRLRESTASARPLRRNQNLPTRSPLPFPPLFPFLPPLPLLLPSPPSPFLPPPLSPNLCFSSPPPFLPPTFPSAATRRTDPASRAEVLATRQPSLPAGAPSPNATQPLPARHRTLAAAGWRRQGSEAGLGGRGDEGRATKAGRKAGAAKARRRRQGGGRAGRSTSREADEQGRDGQGRGEAGGRQASWKASKKANREEAGRMEGKREDKQRMQWRKWVSEEAGGKGVGKQAKANGLAKSGK</sequence>
<evidence type="ECO:0000313" key="3">
    <source>
        <dbReference type="Proteomes" id="UP000283509"/>
    </source>
</evidence>